<dbReference type="Gene3D" id="2.60.120.260">
    <property type="entry name" value="Galactose-binding domain-like"/>
    <property type="match status" value="1"/>
</dbReference>
<dbReference type="EMBL" id="HBKN01006376">
    <property type="protein sequence ID" value="CAE2261168.1"/>
    <property type="molecule type" value="Transcribed_RNA"/>
</dbReference>
<feature type="signal peptide" evidence="1">
    <location>
        <begin position="1"/>
        <end position="22"/>
    </location>
</feature>
<keyword evidence="1" id="KW-0732">Signal</keyword>
<protein>
    <recommendedName>
        <fullName evidence="3">F5/8 type C domain-containing protein</fullName>
    </recommendedName>
</protein>
<accession>A0A7S4JEL9</accession>
<dbReference type="AlphaFoldDB" id="A0A7S4JEL9"/>
<proteinExistence type="predicted"/>
<evidence type="ECO:0000256" key="1">
    <source>
        <dbReference type="SAM" id="SignalP"/>
    </source>
</evidence>
<name>A0A7S4JEL9_GUITH</name>
<dbReference type="InterPro" id="IPR008979">
    <property type="entry name" value="Galactose-bd-like_sf"/>
</dbReference>
<evidence type="ECO:0000313" key="2">
    <source>
        <dbReference type="EMBL" id="CAE2261168.1"/>
    </source>
</evidence>
<organism evidence="2">
    <name type="scientific">Guillardia theta</name>
    <name type="common">Cryptophyte</name>
    <name type="synonym">Cryptomonas phi</name>
    <dbReference type="NCBI Taxonomy" id="55529"/>
    <lineage>
        <taxon>Eukaryota</taxon>
        <taxon>Cryptophyceae</taxon>
        <taxon>Pyrenomonadales</taxon>
        <taxon>Geminigeraceae</taxon>
        <taxon>Guillardia</taxon>
    </lineage>
</organism>
<gene>
    <name evidence="2" type="ORF">GTHE00462_LOCUS5087</name>
</gene>
<sequence length="628" mass="69236">MSYQMPPLRSFLLLQLISATVAEIHGSASLHVALSNSRLPQHSRQNLPMYLADARRGNKAHVLQESGPLGSNLELISTALYNAKQGVVDMSRKVKETADAFGSFAVEKTQLSIDRAAELYKQHPKEAAAASLSLVVATALLHALCPHKKEEEAVKAQAFSLQDALNQTSRMIQECTTTVCKLLSDAAAVMGNRTEAALNTTQEWYESKVKVGAQETLDLLQALWAAASETGGEAAQTILRESKNLTSTGVQLSKNVSKLISASLQQCKSATARHVEEIKRGSQVYSIPHTIKSGRLSSKRVVLDLGEERRIGGLLISNKASSYKDKQQVKAGTRDFQVLVSNDGKKWRVAHKGWLKPGLPFCSSQLVSFKSQLCRYVKIVSLKQYRGGAGFDSLKVLPVFGMLTSWLYATRPVDFTQSVLDSKYPEIWGEVELPVEEWEHNVTRFIERRRKELENVSVATLLTIQNTTTTALKSSKSISQKVIDKSKLIAKNVTRDIKFIANSTVALANSTASQVKASLVKAKMAAGEMRKKVASYMPSKLSISKLFSTYSFNFTSMSDKLSRQENKLASVCLPVAAVALGGLAAYQTLPEFKARVDPILVDLKLKAEEPKEEKKFFFWNTDTDKNQK</sequence>
<feature type="chain" id="PRO_5030789543" description="F5/8 type C domain-containing protein" evidence="1">
    <location>
        <begin position="23"/>
        <end position="628"/>
    </location>
</feature>
<dbReference type="SUPFAM" id="SSF49785">
    <property type="entry name" value="Galactose-binding domain-like"/>
    <property type="match status" value="1"/>
</dbReference>
<reference evidence="2" key="1">
    <citation type="submission" date="2021-01" db="EMBL/GenBank/DDBJ databases">
        <authorList>
            <person name="Corre E."/>
            <person name="Pelletier E."/>
            <person name="Niang G."/>
            <person name="Scheremetjew M."/>
            <person name="Finn R."/>
            <person name="Kale V."/>
            <person name="Holt S."/>
            <person name="Cochrane G."/>
            <person name="Meng A."/>
            <person name="Brown T."/>
            <person name="Cohen L."/>
        </authorList>
    </citation>
    <scope>NUCLEOTIDE SEQUENCE</scope>
    <source>
        <strain evidence="2">CCMP 2712</strain>
    </source>
</reference>
<evidence type="ECO:0008006" key="3">
    <source>
        <dbReference type="Google" id="ProtNLM"/>
    </source>
</evidence>